<dbReference type="OrthoDB" id="1955334at2"/>
<protein>
    <submittedName>
        <fullName evidence="1">Uncharacterized protein</fullName>
    </submittedName>
</protein>
<name>A0A1T5A0J0_9FIRM</name>
<dbReference type="AlphaFoldDB" id="A0A1T5A0J0"/>
<dbReference type="EMBL" id="FUYN01000001">
    <property type="protein sequence ID" value="SKB28544.1"/>
    <property type="molecule type" value="Genomic_DNA"/>
</dbReference>
<dbReference type="RefSeq" id="WP_079588585.1">
    <property type="nucleotide sequence ID" value="NZ_FUYN01000001.1"/>
</dbReference>
<accession>A0A1T5A0J0</accession>
<evidence type="ECO:0000313" key="1">
    <source>
        <dbReference type="EMBL" id="SKB28544.1"/>
    </source>
</evidence>
<keyword evidence="2" id="KW-1185">Reference proteome</keyword>
<dbReference type="Proteomes" id="UP000243406">
    <property type="component" value="Unassembled WGS sequence"/>
</dbReference>
<proteinExistence type="predicted"/>
<reference evidence="2" key="1">
    <citation type="submission" date="2017-02" db="EMBL/GenBank/DDBJ databases">
        <authorList>
            <person name="Varghese N."/>
            <person name="Submissions S."/>
        </authorList>
    </citation>
    <scope>NUCLEOTIDE SEQUENCE [LARGE SCALE GENOMIC DNA]</scope>
    <source>
        <strain evidence="2">ATCC 35199</strain>
    </source>
</reference>
<sequence>MIIGIEKLSKEQKDLMFRTNELHTKCVGNDYKDGMKITKVWLDENNTVCVKLRNGEWYHYYENDTWA</sequence>
<organism evidence="1 2">
    <name type="scientific">Acetoanaerobium noterae</name>
    <dbReference type="NCBI Taxonomy" id="745369"/>
    <lineage>
        <taxon>Bacteria</taxon>
        <taxon>Bacillati</taxon>
        <taxon>Bacillota</taxon>
        <taxon>Clostridia</taxon>
        <taxon>Peptostreptococcales</taxon>
        <taxon>Filifactoraceae</taxon>
        <taxon>Acetoanaerobium</taxon>
    </lineage>
</organism>
<gene>
    <name evidence="1" type="ORF">SAMN02745120_0627</name>
</gene>
<evidence type="ECO:0000313" key="2">
    <source>
        <dbReference type="Proteomes" id="UP000243406"/>
    </source>
</evidence>